<dbReference type="PROSITE" id="PS50893">
    <property type="entry name" value="ABC_TRANSPORTER_2"/>
    <property type="match status" value="2"/>
</dbReference>
<dbReference type="SUPFAM" id="SSF52540">
    <property type="entry name" value="P-loop containing nucleoside triphosphate hydrolases"/>
    <property type="match status" value="2"/>
</dbReference>
<gene>
    <name evidence="6" type="ORF">N8K70_15525</name>
</gene>
<evidence type="ECO:0000256" key="4">
    <source>
        <dbReference type="ARBA" id="ARBA00022840"/>
    </source>
</evidence>
<dbReference type="NCBIfam" id="NF007739">
    <property type="entry name" value="PRK10419.1"/>
    <property type="match status" value="2"/>
</dbReference>
<evidence type="ECO:0000256" key="3">
    <source>
        <dbReference type="ARBA" id="ARBA00022741"/>
    </source>
</evidence>
<dbReference type="InterPro" id="IPR003439">
    <property type="entry name" value="ABC_transporter-like_ATP-bd"/>
</dbReference>
<dbReference type="NCBIfam" id="NF008453">
    <property type="entry name" value="PRK11308.1"/>
    <property type="match status" value="2"/>
</dbReference>
<dbReference type="FunFam" id="3.40.50.300:FF:000016">
    <property type="entry name" value="Oligopeptide ABC transporter ATP-binding component"/>
    <property type="match status" value="1"/>
</dbReference>
<reference evidence="6 7" key="1">
    <citation type="submission" date="2023-02" db="EMBL/GenBank/DDBJ databases">
        <title>Microbacterium betulae sp. nov., isolated from birch wood.</title>
        <authorList>
            <person name="Pasciak M."/>
            <person name="Pawlik K.J."/>
            <person name="Martynowski D."/>
            <person name="Laczmanski L."/>
            <person name="Ciekot J."/>
            <person name="Szponar B."/>
            <person name="Wojcik-Fatla A."/>
            <person name="Mackiewicz B."/>
            <person name="Farian E."/>
            <person name="Cholewa G."/>
            <person name="Cholewa A."/>
            <person name="Dutkiewicz J."/>
        </authorList>
    </citation>
    <scope>NUCLEOTIDE SEQUENCE [LARGE SCALE GENOMIC DNA]</scope>
    <source>
        <strain evidence="6 7">AB</strain>
    </source>
</reference>
<dbReference type="RefSeq" id="WP_317139254.1">
    <property type="nucleotide sequence ID" value="NZ_CP118157.1"/>
</dbReference>
<dbReference type="InterPro" id="IPR013563">
    <property type="entry name" value="Oligopep_ABC_C"/>
</dbReference>
<dbReference type="GO" id="GO:0015833">
    <property type="term" value="P:peptide transport"/>
    <property type="evidence" value="ECO:0007669"/>
    <property type="project" value="InterPro"/>
</dbReference>
<dbReference type="KEGG" id="mbet:N8K70_15525"/>
<evidence type="ECO:0000256" key="2">
    <source>
        <dbReference type="ARBA" id="ARBA00022448"/>
    </source>
</evidence>
<name>A0AA97FH32_9MICO</name>
<dbReference type="InterPro" id="IPR003593">
    <property type="entry name" value="AAA+_ATPase"/>
</dbReference>
<dbReference type="AlphaFoldDB" id="A0AA97FH32"/>
<proteinExistence type="inferred from homology"/>
<keyword evidence="3" id="KW-0547">Nucleotide-binding</keyword>
<keyword evidence="4 6" id="KW-0067">ATP-binding</keyword>
<dbReference type="GO" id="GO:0055085">
    <property type="term" value="P:transmembrane transport"/>
    <property type="evidence" value="ECO:0007669"/>
    <property type="project" value="UniProtKB-ARBA"/>
</dbReference>
<comment type="similarity">
    <text evidence="1">Belongs to the ABC transporter superfamily.</text>
</comment>
<dbReference type="SMART" id="SM00382">
    <property type="entry name" value="AAA"/>
    <property type="match status" value="2"/>
</dbReference>
<dbReference type="PROSITE" id="PS00211">
    <property type="entry name" value="ABC_TRANSPORTER_1"/>
    <property type="match status" value="2"/>
</dbReference>
<sequence length="547" mass="59257">MSGETPVLRVEGLSVSYRRGRDLVPAVEDVSFSLSAGETVAIVGGSGSGKSTTAHAIVGLLARNAEIASGRIVVDGNEITALRERELARLRGRVVGLVPQDPTLSLDPVLTVGYQVAEALIVHRLARRAEARAQAVELLERVGIDRPELRFRQFPHQLSGGQRQRVLIAIAIAARPPLIVADEATSGLDVTVQARVLDQLADLARERGTATVLITHDLGVAADRADTVLVLERGRLVEHGPVDEVVTAPRHAYTRALFEAAPSIAARVGETVKAPAPSEEALSAPPIASVRDLRKDFVLRSEDGSREILRSVAGVSFDIVAGSTLAIVGESGSGKTTTARILGGFETATSGEVHVDGVDLHDGGPRERRELRRRVQFVFQSPYASLDPRFTVAQIVEEPLRSFRVGDRASRGRRVRELVDEVQLPADFADRRPGELSGGQRQRVAIARALALEPRLLILDEPVSALDVSVQRIILDLLAELQREQGLSYLFISHDLAVVRQIAHEAIVLRAGEVQERGTVEELFASPRTAYTRELLDAIPGRRLETR</sequence>
<dbReference type="InterPro" id="IPR050319">
    <property type="entry name" value="ABC_transp_ATP-bind"/>
</dbReference>
<dbReference type="Pfam" id="PF08352">
    <property type="entry name" value="oligo_HPY"/>
    <property type="match status" value="2"/>
</dbReference>
<dbReference type="InterPro" id="IPR017871">
    <property type="entry name" value="ABC_transporter-like_CS"/>
</dbReference>
<dbReference type="GO" id="GO:0005524">
    <property type="term" value="F:ATP binding"/>
    <property type="evidence" value="ECO:0007669"/>
    <property type="project" value="UniProtKB-KW"/>
</dbReference>
<dbReference type="InterPro" id="IPR027417">
    <property type="entry name" value="P-loop_NTPase"/>
</dbReference>
<dbReference type="PANTHER" id="PTHR43776:SF7">
    <property type="entry name" value="D,D-DIPEPTIDE TRANSPORT ATP-BINDING PROTEIN DDPF-RELATED"/>
    <property type="match status" value="1"/>
</dbReference>
<feature type="domain" description="ABC transporter" evidence="5">
    <location>
        <begin position="293"/>
        <end position="536"/>
    </location>
</feature>
<dbReference type="Proteomes" id="UP001305498">
    <property type="component" value="Chromosome"/>
</dbReference>
<keyword evidence="7" id="KW-1185">Reference proteome</keyword>
<keyword evidence="2" id="KW-0813">Transport</keyword>
<dbReference type="Gene3D" id="3.40.50.300">
    <property type="entry name" value="P-loop containing nucleotide triphosphate hydrolases"/>
    <property type="match status" value="2"/>
</dbReference>
<dbReference type="GO" id="GO:0016887">
    <property type="term" value="F:ATP hydrolysis activity"/>
    <property type="evidence" value="ECO:0007669"/>
    <property type="project" value="InterPro"/>
</dbReference>
<dbReference type="PANTHER" id="PTHR43776">
    <property type="entry name" value="TRANSPORT ATP-BINDING PROTEIN"/>
    <property type="match status" value="1"/>
</dbReference>
<feature type="domain" description="ABC transporter" evidence="5">
    <location>
        <begin position="8"/>
        <end position="258"/>
    </location>
</feature>
<evidence type="ECO:0000313" key="6">
    <source>
        <dbReference type="EMBL" id="WOF22783.1"/>
    </source>
</evidence>
<dbReference type="Pfam" id="PF00005">
    <property type="entry name" value="ABC_tran"/>
    <property type="match status" value="2"/>
</dbReference>
<dbReference type="EMBL" id="CP118157">
    <property type="protein sequence ID" value="WOF22783.1"/>
    <property type="molecule type" value="Genomic_DNA"/>
</dbReference>
<protein>
    <submittedName>
        <fullName evidence="6">ABC transporter ATP-binding protein</fullName>
    </submittedName>
</protein>
<accession>A0AA97FH32</accession>
<evidence type="ECO:0000259" key="5">
    <source>
        <dbReference type="PROSITE" id="PS50893"/>
    </source>
</evidence>
<organism evidence="6 7">
    <name type="scientific">Microbacterium betulae</name>
    <dbReference type="NCBI Taxonomy" id="2981139"/>
    <lineage>
        <taxon>Bacteria</taxon>
        <taxon>Bacillati</taxon>
        <taxon>Actinomycetota</taxon>
        <taxon>Actinomycetes</taxon>
        <taxon>Micrococcales</taxon>
        <taxon>Microbacteriaceae</taxon>
        <taxon>Microbacterium</taxon>
    </lineage>
</organism>
<evidence type="ECO:0000256" key="1">
    <source>
        <dbReference type="ARBA" id="ARBA00005417"/>
    </source>
</evidence>
<evidence type="ECO:0000313" key="7">
    <source>
        <dbReference type="Proteomes" id="UP001305498"/>
    </source>
</evidence>
<dbReference type="CDD" id="cd03257">
    <property type="entry name" value="ABC_NikE_OppD_transporters"/>
    <property type="match status" value="2"/>
</dbReference>